<evidence type="ECO:0000256" key="3">
    <source>
        <dbReference type="SAM" id="Phobius"/>
    </source>
</evidence>
<keyword evidence="3" id="KW-0472">Membrane</keyword>
<dbReference type="eggNOG" id="COG2931">
    <property type="taxonomic scope" value="Bacteria"/>
</dbReference>
<dbReference type="GO" id="GO:0005576">
    <property type="term" value="C:extracellular region"/>
    <property type="evidence" value="ECO:0007669"/>
    <property type="project" value="UniProtKB-SubCell"/>
</dbReference>
<dbReference type="GO" id="GO:0005509">
    <property type="term" value="F:calcium ion binding"/>
    <property type="evidence" value="ECO:0007669"/>
    <property type="project" value="InterPro"/>
</dbReference>
<dbReference type="SUPFAM" id="SSF51120">
    <property type="entry name" value="beta-Roll"/>
    <property type="match status" value="2"/>
</dbReference>
<dbReference type="PANTHER" id="PTHR38340">
    <property type="entry name" value="S-LAYER PROTEIN"/>
    <property type="match status" value="1"/>
</dbReference>
<accession>B7K3E5</accession>
<reference evidence="5" key="1">
    <citation type="journal article" date="2011" name="MBio">
        <title>Novel metabolic attributes of the genus Cyanothece, comprising a group of unicellular nitrogen-fixing Cyanobacteria.</title>
        <authorList>
            <person name="Bandyopadhyay A."/>
            <person name="Elvitigala T."/>
            <person name="Welsh E."/>
            <person name="Stockel J."/>
            <person name="Liberton M."/>
            <person name="Min H."/>
            <person name="Sherman L.A."/>
            <person name="Pakrasi H.B."/>
        </authorList>
    </citation>
    <scope>NUCLEOTIDE SEQUENCE [LARGE SCALE GENOMIC DNA]</scope>
    <source>
        <strain evidence="5">PCC 8801</strain>
    </source>
</reference>
<dbReference type="Pfam" id="PF00353">
    <property type="entry name" value="HemolysinCabind"/>
    <property type="match status" value="2"/>
</dbReference>
<keyword evidence="3" id="KW-0812">Transmembrane</keyword>
<dbReference type="AlphaFoldDB" id="B7K3E5"/>
<keyword evidence="3" id="KW-1133">Transmembrane helix</keyword>
<dbReference type="Gene3D" id="3.10.450.50">
    <property type="match status" value="1"/>
</dbReference>
<keyword evidence="5" id="KW-1185">Reference proteome</keyword>
<dbReference type="PRINTS" id="PR00313">
    <property type="entry name" value="CABNDNGRPT"/>
</dbReference>
<gene>
    <name evidence="4" type="ordered locus">PCC8801_0367</name>
</gene>
<evidence type="ECO:0000256" key="1">
    <source>
        <dbReference type="ARBA" id="ARBA00004613"/>
    </source>
</evidence>
<feature type="transmembrane region" description="Helical" evidence="3">
    <location>
        <begin position="683"/>
        <end position="702"/>
    </location>
</feature>
<evidence type="ECO:0000313" key="5">
    <source>
        <dbReference type="Proteomes" id="UP000008204"/>
    </source>
</evidence>
<dbReference type="KEGG" id="cyp:PCC8801_0367"/>
<protein>
    <submittedName>
        <fullName evidence="4">Hemolysin-type calcium-binding region</fullName>
    </submittedName>
</protein>
<dbReference type="RefSeq" id="WP_012593742.1">
    <property type="nucleotide sequence ID" value="NC_011726.1"/>
</dbReference>
<dbReference type="InterPro" id="IPR001343">
    <property type="entry name" value="Hemolysn_Ca-bd"/>
</dbReference>
<dbReference type="InterPro" id="IPR018511">
    <property type="entry name" value="Hemolysin-typ_Ca-bd_CS"/>
</dbReference>
<dbReference type="SUPFAM" id="SSF54427">
    <property type="entry name" value="NTF2-like"/>
    <property type="match status" value="2"/>
</dbReference>
<dbReference type="eggNOG" id="COG3631">
    <property type="taxonomic scope" value="Bacteria"/>
</dbReference>
<dbReference type="InterPro" id="IPR011049">
    <property type="entry name" value="Serralysin-like_metalloprot_C"/>
</dbReference>
<dbReference type="HOGENOM" id="CLU_381176_0_0_3"/>
<dbReference type="InterPro" id="IPR050557">
    <property type="entry name" value="RTX_toxin/Mannuronan_C5-epim"/>
</dbReference>
<dbReference type="Proteomes" id="UP000008204">
    <property type="component" value="Chromosome"/>
</dbReference>
<dbReference type="PANTHER" id="PTHR38340:SF1">
    <property type="entry name" value="S-LAYER PROTEIN"/>
    <property type="match status" value="1"/>
</dbReference>
<sequence>MAYTTQEQANIEVVKGFFQAFREPTTDLNQYIDNHFTDNARMIIVRGGQETYATNTIVGGAPPPANIANTNAYSDERFSHERQALLPLTREYIGQSGVKNFISELRSNFNLDSRLTQFNDLKYIAEDNNVAVYGYLRYVNSNTGNLIRSPFAVNIELTDGRISLYHFYTDSYSYAASSRVGGTWQGQYLDFAPLNVRWGTRESDTLIGDTNPQQRQDQLYGYQNNDRLQGGEEADQLWGGSGNDTLLGDNGNDTLYGNIGSNHLTGGAGSDTFVLASDVGIAKPGDQGFDTITDFENNVDRLGLDPGLVDSTDGITQTQLTRELTFKDLTINQDGANTVITVTETGEKLAVLENVQANTLDESDFIQMEALPPFRGFPGDRENANEAQNVAVLEGFFNSFRDGTIADYIANHFTENALYIPIQSDNSYYEVYNPELNAYSVAFSHERFLLTPPTREWQGITGAQNFIATLGRANDMTDPITAFFPAKFVVNGDDIGVFGRFQFRNRSSGQISDTPFAYHIQLQDGRINFIQFYEDSYAYSMGARQGGRWTRQYDQTLEDFIFGTRVGETLIGSDRIDHIYGYQGDDTLEGKGGQDVLYGGQGSDRFILAVKEGTDTIMDFTKGEDSLQLPEDVTFNQLTLTQNGANADIILNQTQEKLVTLQQVEANALDNTDFRLASDSMNLFWLVGIIVVLAAVLLIGIWQPYRNYRKPTKTLEIGDINHGRST</sequence>
<name>B7K3E5_RIPO1</name>
<dbReference type="STRING" id="41431.PCC8801_0367"/>
<keyword evidence="2" id="KW-0964">Secreted</keyword>
<evidence type="ECO:0000256" key="2">
    <source>
        <dbReference type="ARBA" id="ARBA00022525"/>
    </source>
</evidence>
<comment type="subcellular location">
    <subcellularLocation>
        <location evidence="1">Secreted</location>
    </subcellularLocation>
</comment>
<dbReference type="EMBL" id="CP001287">
    <property type="protein sequence ID" value="ACK64465.1"/>
    <property type="molecule type" value="Genomic_DNA"/>
</dbReference>
<proteinExistence type="predicted"/>
<dbReference type="OrthoDB" id="9768561at2"/>
<organism evidence="4 5">
    <name type="scientific">Rippkaea orientalis (strain PCC 8801 / RF-1)</name>
    <name type="common">Cyanothece sp. (strain PCC 8801)</name>
    <dbReference type="NCBI Taxonomy" id="41431"/>
    <lineage>
        <taxon>Bacteria</taxon>
        <taxon>Bacillati</taxon>
        <taxon>Cyanobacteriota</taxon>
        <taxon>Cyanophyceae</taxon>
        <taxon>Oscillatoriophycideae</taxon>
        <taxon>Chroococcales</taxon>
        <taxon>Aphanothecaceae</taxon>
        <taxon>Rippkaea</taxon>
        <taxon>Rippkaea orientalis</taxon>
    </lineage>
</organism>
<evidence type="ECO:0000313" key="4">
    <source>
        <dbReference type="EMBL" id="ACK64465.1"/>
    </source>
</evidence>
<dbReference type="Gene3D" id="2.150.10.10">
    <property type="entry name" value="Serralysin-like metalloprotease, C-terminal"/>
    <property type="match status" value="3"/>
</dbReference>
<dbReference type="InterPro" id="IPR032710">
    <property type="entry name" value="NTF2-like_dom_sf"/>
</dbReference>
<dbReference type="PROSITE" id="PS00330">
    <property type="entry name" value="HEMOLYSIN_CALCIUM"/>
    <property type="match status" value="1"/>
</dbReference>